<protein>
    <recommendedName>
        <fullName evidence="4">Transmembrane protein</fullName>
    </recommendedName>
</protein>
<sequence>MARLNVASAVLLSLYFLWFYVLGRGFYGDLDSSFAEWIIETTETILGQPSADKALSETMALFQARAFLLGAVEIVVFGLGFMLSGRGIFRLPDNGEFLKSKPEVTALTLGLFFVLFVYVLFGVPNSCAYQECDLRKERAGLGLIYFLHLILLFLVPVLLSYVLRLIRFQRTEY</sequence>
<gene>
    <name evidence="2" type="ordered locus">Plav_0655</name>
</gene>
<keyword evidence="1" id="KW-0472">Membrane</keyword>
<keyword evidence="3" id="KW-1185">Reference proteome</keyword>
<dbReference type="STRING" id="402881.Plav_0655"/>
<dbReference type="RefSeq" id="WP_011995569.1">
    <property type="nucleotide sequence ID" value="NC_009719.1"/>
</dbReference>
<feature type="transmembrane region" description="Helical" evidence="1">
    <location>
        <begin position="62"/>
        <end position="83"/>
    </location>
</feature>
<organism evidence="2 3">
    <name type="scientific">Parvibaculum lavamentivorans (strain DS-1 / DSM 13023 / NCIMB 13966)</name>
    <dbReference type="NCBI Taxonomy" id="402881"/>
    <lineage>
        <taxon>Bacteria</taxon>
        <taxon>Pseudomonadati</taxon>
        <taxon>Pseudomonadota</taxon>
        <taxon>Alphaproteobacteria</taxon>
        <taxon>Hyphomicrobiales</taxon>
        <taxon>Parvibaculaceae</taxon>
        <taxon>Parvibaculum</taxon>
    </lineage>
</organism>
<accession>A7HQU5</accession>
<reference evidence="2 3" key="1">
    <citation type="journal article" date="2011" name="Stand. Genomic Sci.">
        <title>Complete genome sequence of Parvibaculum lavamentivorans type strain (DS-1(T)).</title>
        <authorList>
            <person name="Schleheck D."/>
            <person name="Weiss M."/>
            <person name="Pitluck S."/>
            <person name="Bruce D."/>
            <person name="Land M.L."/>
            <person name="Han S."/>
            <person name="Saunders E."/>
            <person name="Tapia R."/>
            <person name="Detter C."/>
            <person name="Brettin T."/>
            <person name="Han J."/>
            <person name="Woyke T."/>
            <person name="Goodwin L."/>
            <person name="Pennacchio L."/>
            <person name="Nolan M."/>
            <person name="Cook A.M."/>
            <person name="Kjelleberg S."/>
            <person name="Thomas T."/>
        </authorList>
    </citation>
    <scope>NUCLEOTIDE SEQUENCE [LARGE SCALE GENOMIC DNA]</scope>
    <source>
        <strain evidence="3">DS-1 / DSM 13023 / NCIMB 13966</strain>
    </source>
</reference>
<feature type="transmembrane region" description="Helical" evidence="1">
    <location>
        <begin position="143"/>
        <end position="163"/>
    </location>
</feature>
<evidence type="ECO:0008006" key="4">
    <source>
        <dbReference type="Google" id="ProtNLM"/>
    </source>
</evidence>
<proteinExistence type="predicted"/>
<evidence type="ECO:0000313" key="3">
    <source>
        <dbReference type="Proteomes" id="UP000006377"/>
    </source>
</evidence>
<dbReference type="Proteomes" id="UP000006377">
    <property type="component" value="Chromosome"/>
</dbReference>
<dbReference type="KEGG" id="pla:Plav_0655"/>
<name>A7HQU5_PARL1</name>
<dbReference type="AlphaFoldDB" id="A7HQU5"/>
<keyword evidence="1" id="KW-0812">Transmembrane</keyword>
<feature type="transmembrane region" description="Helical" evidence="1">
    <location>
        <begin position="104"/>
        <end position="123"/>
    </location>
</feature>
<evidence type="ECO:0000313" key="2">
    <source>
        <dbReference type="EMBL" id="ABS62278.1"/>
    </source>
</evidence>
<evidence type="ECO:0000256" key="1">
    <source>
        <dbReference type="SAM" id="Phobius"/>
    </source>
</evidence>
<dbReference type="HOGENOM" id="CLU_1546157_0_0_5"/>
<dbReference type="EMBL" id="CP000774">
    <property type="protein sequence ID" value="ABS62278.1"/>
    <property type="molecule type" value="Genomic_DNA"/>
</dbReference>
<keyword evidence="1" id="KW-1133">Transmembrane helix</keyword>